<evidence type="ECO:0000313" key="2">
    <source>
        <dbReference type="Proteomes" id="UP000582837"/>
    </source>
</evidence>
<name>A0A841H7U3_9BACT</name>
<dbReference type="AlphaFoldDB" id="A0A841H7U3"/>
<keyword evidence="2" id="KW-1185">Reference proteome</keyword>
<reference evidence="1 2" key="1">
    <citation type="submission" date="2020-08" db="EMBL/GenBank/DDBJ databases">
        <title>Genomic Encyclopedia of Type Strains, Phase IV (KMG-IV): sequencing the most valuable type-strain genomes for metagenomic binning, comparative biology and taxonomic classification.</title>
        <authorList>
            <person name="Goeker M."/>
        </authorList>
    </citation>
    <scope>NUCLEOTIDE SEQUENCE [LARGE SCALE GENOMIC DNA]</scope>
    <source>
        <strain evidence="1 2">DSM 29007</strain>
    </source>
</reference>
<protein>
    <submittedName>
        <fullName evidence="1">Uncharacterized protein</fullName>
    </submittedName>
</protein>
<evidence type="ECO:0000313" key="1">
    <source>
        <dbReference type="EMBL" id="MBB6073984.1"/>
    </source>
</evidence>
<dbReference type="EMBL" id="JACHIA010000035">
    <property type="protein sequence ID" value="MBB6073984.1"/>
    <property type="molecule type" value="Genomic_DNA"/>
</dbReference>
<dbReference type="RefSeq" id="WP_170031988.1">
    <property type="nucleotide sequence ID" value="NZ_JABDTL010000001.1"/>
</dbReference>
<gene>
    <name evidence="1" type="ORF">HNQ61_005665</name>
</gene>
<proteinExistence type="predicted"/>
<sequence>MKTVFAKENKPACELGRAEELVDVMFATSKELRHQAEQILGKEFVRTEVVHEDELSAQMVLRPDGMPEIHVYAARERHWYPYRITRVDSVVR</sequence>
<accession>A0A841H7U3</accession>
<comment type="caution">
    <text evidence="1">The sequence shown here is derived from an EMBL/GenBank/DDBJ whole genome shotgun (WGS) entry which is preliminary data.</text>
</comment>
<dbReference type="Proteomes" id="UP000582837">
    <property type="component" value="Unassembled WGS sequence"/>
</dbReference>
<organism evidence="1 2">
    <name type="scientific">Longimicrobium terrae</name>
    <dbReference type="NCBI Taxonomy" id="1639882"/>
    <lineage>
        <taxon>Bacteria</taxon>
        <taxon>Pseudomonadati</taxon>
        <taxon>Gemmatimonadota</taxon>
        <taxon>Longimicrobiia</taxon>
        <taxon>Longimicrobiales</taxon>
        <taxon>Longimicrobiaceae</taxon>
        <taxon>Longimicrobium</taxon>
    </lineage>
</organism>